<dbReference type="KEGG" id="elio:KO353_04405"/>
<name>A0A975U335_9PROT</name>
<gene>
    <name evidence="1" type="ORF">KO353_04405</name>
</gene>
<keyword evidence="2" id="KW-1185">Reference proteome</keyword>
<proteinExistence type="predicted"/>
<organism evidence="1 2">
    <name type="scientific">Elioraea tepida</name>
    <dbReference type="NCBI Taxonomy" id="2843330"/>
    <lineage>
        <taxon>Bacteria</taxon>
        <taxon>Pseudomonadati</taxon>
        <taxon>Pseudomonadota</taxon>
        <taxon>Alphaproteobacteria</taxon>
        <taxon>Acetobacterales</taxon>
        <taxon>Elioraeaceae</taxon>
        <taxon>Elioraea</taxon>
    </lineage>
</organism>
<sequence length="60" mass="6232">MTWLAGAGFPPHVCDRLLNHVGGTISGVAAVYQRAEFLAERRAALEAWAGHVVACGGGGR</sequence>
<reference evidence="1" key="1">
    <citation type="submission" date="2021-06" db="EMBL/GenBank/DDBJ databases">
        <title>Elioraea tepida, sp. nov., a moderately thermophilic aerobic anoxygenic phototrophic bacterium isolated from an alkaline siliceous hot spring mat community in Yellowstone National Park, WY, USA.</title>
        <authorList>
            <person name="Saini M.K."/>
            <person name="Yoshida S."/>
            <person name="Sebastian A."/>
            <person name="Hirose S."/>
            <person name="Hara E."/>
            <person name="Tamaki H."/>
            <person name="Soulier N.T."/>
            <person name="Albert I."/>
            <person name="Hanada S."/>
            <person name="Bryant D.A."/>
            <person name="Tank M."/>
        </authorList>
    </citation>
    <scope>NUCLEOTIDE SEQUENCE</scope>
    <source>
        <strain evidence="1">MS-P2</strain>
    </source>
</reference>
<dbReference type="Proteomes" id="UP000694001">
    <property type="component" value="Chromosome"/>
</dbReference>
<dbReference type="RefSeq" id="WP_218286531.1">
    <property type="nucleotide sequence ID" value="NZ_CP076448.1"/>
</dbReference>
<evidence type="ECO:0000313" key="2">
    <source>
        <dbReference type="Proteomes" id="UP000694001"/>
    </source>
</evidence>
<evidence type="ECO:0000313" key="1">
    <source>
        <dbReference type="EMBL" id="QXM25475.1"/>
    </source>
</evidence>
<evidence type="ECO:0008006" key="3">
    <source>
        <dbReference type="Google" id="ProtNLM"/>
    </source>
</evidence>
<accession>A0A975U335</accession>
<protein>
    <recommendedName>
        <fullName evidence="3">Integrase</fullName>
    </recommendedName>
</protein>
<dbReference type="AlphaFoldDB" id="A0A975U335"/>
<dbReference type="EMBL" id="CP076448">
    <property type="protein sequence ID" value="QXM25475.1"/>
    <property type="molecule type" value="Genomic_DNA"/>
</dbReference>